<dbReference type="RefSeq" id="WP_304448061.1">
    <property type="nucleotide sequence ID" value="NZ_JARRAH010000001.1"/>
</dbReference>
<evidence type="ECO:0000313" key="2">
    <source>
        <dbReference type="Proteomes" id="UP001596406"/>
    </source>
</evidence>
<accession>A0ABD5UA05</accession>
<protein>
    <submittedName>
        <fullName evidence="1">Uncharacterized protein</fullName>
    </submittedName>
</protein>
<sequence>MNAPDPWSTGRPSLPTRALVEAVVSTVAGFALSTVDQSWSNRWLLLAALVE</sequence>
<proteinExistence type="predicted"/>
<keyword evidence="2" id="KW-1185">Reference proteome</keyword>
<name>A0ABD5UA05_9EURY</name>
<dbReference type="AlphaFoldDB" id="A0ABD5UA05"/>
<gene>
    <name evidence="1" type="ORF">ACFQHK_07625</name>
</gene>
<comment type="caution">
    <text evidence="1">The sequence shown here is derived from an EMBL/GenBank/DDBJ whole genome shotgun (WGS) entry which is preliminary data.</text>
</comment>
<reference evidence="1 2" key="1">
    <citation type="journal article" date="2019" name="Int. J. Syst. Evol. Microbiol.">
        <title>The Global Catalogue of Microorganisms (GCM) 10K type strain sequencing project: providing services to taxonomists for standard genome sequencing and annotation.</title>
        <authorList>
            <consortium name="The Broad Institute Genomics Platform"/>
            <consortium name="The Broad Institute Genome Sequencing Center for Infectious Disease"/>
            <person name="Wu L."/>
            <person name="Ma J."/>
        </authorList>
    </citation>
    <scope>NUCLEOTIDE SEQUENCE [LARGE SCALE GENOMIC DNA]</scope>
    <source>
        <strain evidence="1 2">PSRA2</strain>
    </source>
</reference>
<dbReference type="EMBL" id="JBHSXM010000001">
    <property type="protein sequence ID" value="MFC6836375.1"/>
    <property type="molecule type" value="Genomic_DNA"/>
</dbReference>
<evidence type="ECO:0000313" key="1">
    <source>
        <dbReference type="EMBL" id="MFC6836375.1"/>
    </source>
</evidence>
<dbReference type="Proteomes" id="UP001596406">
    <property type="component" value="Unassembled WGS sequence"/>
</dbReference>
<organism evidence="1 2">
    <name type="scientific">Halomarina ordinaria</name>
    <dbReference type="NCBI Taxonomy" id="3033939"/>
    <lineage>
        <taxon>Archaea</taxon>
        <taxon>Methanobacteriati</taxon>
        <taxon>Methanobacteriota</taxon>
        <taxon>Stenosarchaea group</taxon>
        <taxon>Halobacteria</taxon>
        <taxon>Halobacteriales</taxon>
        <taxon>Natronomonadaceae</taxon>
        <taxon>Halomarina</taxon>
    </lineage>
</organism>